<accession>A0AA36JSI3</accession>
<feature type="binding site" evidence="5">
    <location>
        <position position="251"/>
    </location>
    <ligand>
        <name>Fe cation</name>
        <dbReference type="ChEBI" id="CHEBI:24875"/>
        <note>catalytic</note>
    </ligand>
</feature>
<evidence type="ECO:0000313" key="8">
    <source>
        <dbReference type="Proteomes" id="UP001178507"/>
    </source>
</evidence>
<name>A0AA36JSI3_9DINO</name>
<dbReference type="EMBL" id="CAUJNA010003848">
    <property type="protein sequence ID" value="CAJ1410939.1"/>
    <property type="molecule type" value="Genomic_DNA"/>
</dbReference>
<proteinExistence type="inferred from homology"/>
<keyword evidence="2 5" id="KW-0479">Metal-binding</keyword>
<evidence type="ECO:0000256" key="2">
    <source>
        <dbReference type="ARBA" id="ARBA00022723"/>
    </source>
</evidence>
<protein>
    <submittedName>
        <fullName evidence="7">Uncharacterized protein</fullName>
    </submittedName>
</protein>
<dbReference type="PANTHER" id="PTHR10543">
    <property type="entry name" value="BETA-CAROTENE DIOXYGENASE"/>
    <property type="match status" value="1"/>
</dbReference>
<feature type="binding site" evidence="5">
    <location>
        <position position="302"/>
    </location>
    <ligand>
        <name>Fe cation</name>
        <dbReference type="ChEBI" id="CHEBI:24875"/>
        <note>catalytic</note>
    </ligand>
</feature>
<dbReference type="AlphaFoldDB" id="A0AA36JSI3"/>
<keyword evidence="8" id="KW-1185">Reference proteome</keyword>
<reference evidence="7" key="1">
    <citation type="submission" date="2023-08" db="EMBL/GenBank/DDBJ databases">
        <authorList>
            <person name="Chen Y."/>
            <person name="Shah S."/>
            <person name="Dougan E. K."/>
            <person name="Thang M."/>
            <person name="Chan C."/>
        </authorList>
    </citation>
    <scope>NUCLEOTIDE SEQUENCE</scope>
</reference>
<comment type="similarity">
    <text evidence="1">Belongs to the carotenoid oxygenase family.</text>
</comment>
<evidence type="ECO:0000256" key="4">
    <source>
        <dbReference type="ARBA" id="ARBA00023004"/>
    </source>
</evidence>
<dbReference type="GO" id="GO:0016121">
    <property type="term" value="P:carotene catabolic process"/>
    <property type="evidence" value="ECO:0007669"/>
    <property type="project" value="TreeGrafter"/>
</dbReference>
<gene>
    <name evidence="7" type="ORF">EVOR1521_LOCUS31653</name>
</gene>
<dbReference type="GO" id="GO:0046872">
    <property type="term" value="F:metal ion binding"/>
    <property type="evidence" value="ECO:0007669"/>
    <property type="project" value="UniProtKB-KW"/>
</dbReference>
<evidence type="ECO:0000256" key="3">
    <source>
        <dbReference type="ARBA" id="ARBA00023002"/>
    </source>
</evidence>
<keyword evidence="3" id="KW-0560">Oxidoreductase</keyword>
<feature type="region of interest" description="Disordered" evidence="6">
    <location>
        <begin position="1"/>
        <end position="21"/>
    </location>
</feature>
<dbReference type="PANTHER" id="PTHR10543:SF89">
    <property type="entry name" value="CAROTENOID 9,10(9',10')-CLEAVAGE DIOXYGENASE 1"/>
    <property type="match status" value="1"/>
</dbReference>
<evidence type="ECO:0000256" key="1">
    <source>
        <dbReference type="ARBA" id="ARBA00006787"/>
    </source>
</evidence>
<evidence type="ECO:0000313" key="7">
    <source>
        <dbReference type="EMBL" id="CAJ1410939.1"/>
    </source>
</evidence>
<feature type="binding site" evidence="5">
    <location>
        <position position="552"/>
    </location>
    <ligand>
        <name>Fe cation</name>
        <dbReference type="ChEBI" id="CHEBI:24875"/>
        <note>catalytic</note>
    </ligand>
</feature>
<evidence type="ECO:0000256" key="5">
    <source>
        <dbReference type="PIRSR" id="PIRSR604294-1"/>
    </source>
</evidence>
<sequence length="576" mass="63150">MAEMPLRNAAPNQARPAGYDQVAAKAPKALAGLRPNLEASRGATASWWPVGAAVAGAAGSLRGRRLPRRERKEGQAAVETTDRWGYDQEAYVKGYSSATSEQCCSLYSEDLPKDLRGTYFKNGPAKLKVGEDVIKHPFDADGMVAAVTFDGEGHAHFRNRFVRTPGFVEELGAGQMLYRGQFSLKPGGWLANAFDMRLKHVANTGVMEVAGRLFALWEAGKPFELDPKSLATLGESDLNGGLTEEEPFTAHPRVDFNGTQFGFNYRPEPVNGVTQVSFFEFTSDLALASRVDAELPGFGFYHDFLVTENYFILSKPPIELSPQNALQAVLGFRGMGESITFDKSQPSQIVLVSRDGSGVRYVDVDTHFCFHFANGFESDGKLVVDMVRTPELSLGEASKGEGAVWEKFDWSTMEGAFRLVRYEIDESSGDWKVRELCDRAVDFPSIAGGCGKPYRNLYCATTLSGAPAPFQGLMKVDVTGERAPEIWLPEAWEFLGEVVVCPKGKEPEGYLTGILIDARKDSCDLVVFDCQKVATGPICRLPLPSFMPHALHGTFSPMVPDFEEIKAAWEKSPTSL</sequence>
<feature type="binding site" evidence="5">
    <location>
        <position position="371"/>
    </location>
    <ligand>
        <name>Fe cation</name>
        <dbReference type="ChEBI" id="CHEBI:24875"/>
        <note>catalytic</note>
    </ligand>
</feature>
<dbReference type="GO" id="GO:0010436">
    <property type="term" value="F:carotenoid dioxygenase activity"/>
    <property type="evidence" value="ECO:0007669"/>
    <property type="project" value="TreeGrafter"/>
</dbReference>
<dbReference type="Proteomes" id="UP001178507">
    <property type="component" value="Unassembled WGS sequence"/>
</dbReference>
<evidence type="ECO:0000256" key="6">
    <source>
        <dbReference type="SAM" id="MobiDB-lite"/>
    </source>
</evidence>
<comment type="cofactor">
    <cofactor evidence="5">
        <name>Fe(2+)</name>
        <dbReference type="ChEBI" id="CHEBI:29033"/>
    </cofactor>
    <text evidence="5">Binds 1 Fe(2+) ion per subunit.</text>
</comment>
<organism evidence="7 8">
    <name type="scientific">Effrenium voratum</name>
    <dbReference type="NCBI Taxonomy" id="2562239"/>
    <lineage>
        <taxon>Eukaryota</taxon>
        <taxon>Sar</taxon>
        <taxon>Alveolata</taxon>
        <taxon>Dinophyceae</taxon>
        <taxon>Suessiales</taxon>
        <taxon>Symbiodiniaceae</taxon>
        <taxon>Effrenium</taxon>
    </lineage>
</organism>
<comment type="caution">
    <text evidence="7">The sequence shown here is derived from an EMBL/GenBank/DDBJ whole genome shotgun (WGS) entry which is preliminary data.</text>
</comment>
<dbReference type="InterPro" id="IPR004294">
    <property type="entry name" value="Carotenoid_Oase"/>
</dbReference>
<keyword evidence="4 5" id="KW-0408">Iron</keyword>
<dbReference type="Pfam" id="PF03055">
    <property type="entry name" value="RPE65"/>
    <property type="match status" value="1"/>
</dbReference>